<evidence type="ECO:0000313" key="3">
    <source>
        <dbReference type="Proteomes" id="UP000314294"/>
    </source>
</evidence>
<dbReference type="EMBL" id="SRLO01000270">
    <property type="protein sequence ID" value="TNN63567.1"/>
    <property type="molecule type" value="Genomic_DNA"/>
</dbReference>
<name>A0A4Z2HCF3_9TELE</name>
<proteinExistence type="predicted"/>
<evidence type="ECO:0000256" key="1">
    <source>
        <dbReference type="SAM" id="MobiDB-lite"/>
    </source>
</evidence>
<dbReference type="AlphaFoldDB" id="A0A4Z2HCF3"/>
<feature type="compositionally biased region" description="Basic residues" evidence="1">
    <location>
        <begin position="50"/>
        <end position="59"/>
    </location>
</feature>
<comment type="caution">
    <text evidence="2">The sequence shown here is derived from an EMBL/GenBank/DDBJ whole genome shotgun (WGS) entry which is preliminary data.</text>
</comment>
<evidence type="ECO:0000313" key="2">
    <source>
        <dbReference type="EMBL" id="TNN63567.1"/>
    </source>
</evidence>
<protein>
    <submittedName>
        <fullName evidence="2">Uncharacterized protein</fullName>
    </submittedName>
</protein>
<keyword evidence="3" id="KW-1185">Reference proteome</keyword>
<dbReference type="Proteomes" id="UP000314294">
    <property type="component" value="Unassembled WGS sequence"/>
</dbReference>
<reference evidence="2 3" key="1">
    <citation type="submission" date="2019-03" db="EMBL/GenBank/DDBJ databases">
        <title>First draft genome of Liparis tanakae, snailfish: a comprehensive survey of snailfish specific genes.</title>
        <authorList>
            <person name="Kim W."/>
            <person name="Song I."/>
            <person name="Jeong J.-H."/>
            <person name="Kim D."/>
            <person name="Kim S."/>
            <person name="Ryu S."/>
            <person name="Song J.Y."/>
            <person name="Lee S.K."/>
        </authorList>
    </citation>
    <scope>NUCLEOTIDE SEQUENCE [LARGE SCALE GENOMIC DNA]</scope>
    <source>
        <tissue evidence="2">Muscle</tissue>
    </source>
</reference>
<gene>
    <name evidence="2" type="ORF">EYF80_026219</name>
</gene>
<organism evidence="2 3">
    <name type="scientific">Liparis tanakae</name>
    <name type="common">Tanaka's snailfish</name>
    <dbReference type="NCBI Taxonomy" id="230148"/>
    <lineage>
        <taxon>Eukaryota</taxon>
        <taxon>Metazoa</taxon>
        <taxon>Chordata</taxon>
        <taxon>Craniata</taxon>
        <taxon>Vertebrata</taxon>
        <taxon>Euteleostomi</taxon>
        <taxon>Actinopterygii</taxon>
        <taxon>Neopterygii</taxon>
        <taxon>Teleostei</taxon>
        <taxon>Neoteleostei</taxon>
        <taxon>Acanthomorphata</taxon>
        <taxon>Eupercaria</taxon>
        <taxon>Perciformes</taxon>
        <taxon>Cottioidei</taxon>
        <taxon>Cottales</taxon>
        <taxon>Liparidae</taxon>
        <taxon>Liparis</taxon>
    </lineage>
</organism>
<accession>A0A4Z2HCF3</accession>
<sequence>MKKETASVSPCKGPTKTYMMPYVMACQLFSPPPPAPQRESPPSDIAPDQRRRRRKKKKNAANLQSAAFECATPV</sequence>
<feature type="region of interest" description="Disordered" evidence="1">
    <location>
        <begin position="29"/>
        <end position="74"/>
    </location>
</feature>